<evidence type="ECO:0000313" key="2">
    <source>
        <dbReference type="EMBL" id="CAI9165139.1"/>
    </source>
</evidence>
<name>A0ABN8YUG2_RANTA</name>
<sequence>MRAGEGGGHRARDSPALAEDQDQETAEGHSQALDAPLPPRDEPLAQTGPERFVRSARVRQGRPLSTRPGDRADRHAGTCRRRRSTGRRDCAPLPGDIRLPSGPARPALSYPRLKGWPLRFDNEGRPSQLRRVA</sequence>
<keyword evidence="3" id="KW-1185">Reference proteome</keyword>
<proteinExistence type="predicted"/>
<dbReference type="EMBL" id="OX459960">
    <property type="protein sequence ID" value="CAI9165139.1"/>
    <property type="molecule type" value="Genomic_DNA"/>
</dbReference>
<reference evidence="2" key="1">
    <citation type="submission" date="2023-04" db="EMBL/GenBank/DDBJ databases">
        <authorList>
            <consortium name="ELIXIR-Norway"/>
        </authorList>
    </citation>
    <scope>NUCLEOTIDE SEQUENCE [LARGE SCALE GENOMIC DNA]</scope>
</reference>
<evidence type="ECO:0000256" key="1">
    <source>
        <dbReference type="SAM" id="MobiDB-lite"/>
    </source>
</evidence>
<accession>A0ABN8YUG2</accession>
<feature type="region of interest" description="Disordered" evidence="1">
    <location>
        <begin position="1"/>
        <end position="133"/>
    </location>
</feature>
<evidence type="ECO:0000313" key="3">
    <source>
        <dbReference type="Proteomes" id="UP001176941"/>
    </source>
</evidence>
<protein>
    <submittedName>
        <fullName evidence="2">Uncharacterized protein</fullName>
    </submittedName>
</protein>
<gene>
    <name evidence="2" type="ORF">MRATA1EN1_LOCUS14101</name>
</gene>
<dbReference type="Proteomes" id="UP001176941">
    <property type="component" value="Chromosome 24"/>
</dbReference>
<organism evidence="2 3">
    <name type="scientific">Rangifer tarandus platyrhynchus</name>
    <name type="common">Svalbard reindeer</name>
    <dbReference type="NCBI Taxonomy" id="3082113"/>
    <lineage>
        <taxon>Eukaryota</taxon>
        <taxon>Metazoa</taxon>
        <taxon>Chordata</taxon>
        <taxon>Craniata</taxon>
        <taxon>Vertebrata</taxon>
        <taxon>Euteleostomi</taxon>
        <taxon>Mammalia</taxon>
        <taxon>Eutheria</taxon>
        <taxon>Laurasiatheria</taxon>
        <taxon>Artiodactyla</taxon>
        <taxon>Ruminantia</taxon>
        <taxon>Pecora</taxon>
        <taxon>Cervidae</taxon>
        <taxon>Odocoileinae</taxon>
        <taxon>Rangifer</taxon>
    </lineage>
</organism>